<name>W7E235_9LIST</name>
<keyword evidence="1" id="KW-0812">Transmembrane</keyword>
<gene>
    <name evidence="2" type="ORF">MCOL2_01912</name>
</gene>
<dbReference type="PATRIC" id="fig|1265822.4.peg.392"/>
<protein>
    <submittedName>
        <fullName evidence="2">Uncharacterized protein</fullName>
    </submittedName>
</protein>
<evidence type="ECO:0000313" key="3">
    <source>
        <dbReference type="Proteomes" id="UP000019241"/>
    </source>
</evidence>
<feature type="transmembrane region" description="Helical" evidence="1">
    <location>
        <begin position="30"/>
        <end position="47"/>
    </location>
</feature>
<organism evidence="2 3">
    <name type="scientific">Listeria fleischmannii FSL S10-1203</name>
    <dbReference type="NCBI Taxonomy" id="1265822"/>
    <lineage>
        <taxon>Bacteria</taxon>
        <taxon>Bacillati</taxon>
        <taxon>Bacillota</taxon>
        <taxon>Bacilli</taxon>
        <taxon>Bacillales</taxon>
        <taxon>Listeriaceae</taxon>
        <taxon>Listeria</taxon>
    </lineage>
</organism>
<proteinExistence type="predicted"/>
<comment type="caution">
    <text evidence="2">The sequence shown here is derived from an EMBL/GenBank/DDBJ whole genome shotgun (WGS) entry which is preliminary data.</text>
</comment>
<evidence type="ECO:0000313" key="2">
    <source>
        <dbReference type="EMBL" id="EUJ64437.1"/>
    </source>
</evidence>
<keyword evidence="1" id="KW-1133">Transmembrane helix</keyword>
<dbReference type="Pfam" id="PF06691">
    <property type="entry name" value="DUF1189"/>
    <property type="match status" value="1"/>
</dbReference>
<keyword evidence="1" id="KW-0472">Membrane</keyword>
<dbReference type="Proteomes" id="UP000019241">
    <property type="component" value="Unassembled WGS sequence"/>
</dbReference>
<dbReference type="AlphaFoldDB" id="W7E235"/>
<dbReference type="InterPro" id="IPR009574">
    <property type="entry name" value="DUF1189"/>
</dbReference>
<reference evidence="2 3" key="1">
    <citation type="submission" date="2012-12" db="EMBL/GenBank/DDBJ databases">
        <title>Novel taxa of Listeriaceae from agricultural environments in the United States.</title>
        <authorList>
            <person name="den Bakker H.C."/>
            <person name="Allred A."/>
            <person name="Warchocki S."/>
            <person name="Wright E.M."/>
            <person name="Burrell A."/>
            <person name="Nightingale K.K."/>
            <person name="Kephart D."/>
            <person name="Wiedmann M."/>
        </authorList>
    </citation>
    <scope>NUCLEOTIDE SEQUENCE [LARGE SCALE GENOMIC DNA]</scope>
    <source>
        <strain evidence="2 3">FSL S10-1203</strain>
    </source>
</reference>
<dbReference type="EMBL" id="AODM01000006">
    <property type="protein sequence ID" value="EUJ64437.1"/>
    <property type="molecule type" value="Genomic_DNA"/>
</dbReference>
<evidence type="ECO:0000256" key="1">
    <source>
        <dbReference type="SAM" id="Phobius"/>
    </source>
</evidence>
<sequence>MMATYAITLAAMFTMIMEWLQIVVPYGMEINLVVTLIVLFLAVRSIPAQTKDEK</sequence>
<accession>W7E235</accession>